<feature type="transmembrane region" description="Helical" evidence="7">
    <location>
        <begin position="203"/>
        <end position="225"/>
    </location>
</feature>
<dbReference type="PANTHER" id="PTHR33048">
    <property type="entry name" value="PTH11-LIKE INTEGRAL MEMBRANE PROTEIN (AFU_ORTHOLOGUE AFUA_5G11245)"/>
    <property type="match status" value="1"/>
</dbReference>
<dbReference type="OMA" id="IVCNNLM"/>
<dbReference type="Proteomes" id="UP000007322">
    <property type="component" value="Chromosome 4"/>
</dbReference>
<keyword evidence="3 7" id="KW-1133">Transmembrane helix</keyword>
<keyword evidence="4 7" id="KW-0472">Membrane</keyword>
<evidence type="ECO:0000256" key="6">
    <source>
        <dbReference type="SAM" id="MobiDB-lite"/>
    </source>
</evidence>
<sequence>MDQLPPGNAPGLAYNSLQVGTVVAFGVTYGFCTIFLALRYFQAVTMVKKIELDLIILTLSYGAALVYFITMVVLMRHGWGRHIAELNMTDLLEFNQALLPNTLTYLITPAVTKMAILVVLFKINPSIIYRGCVVVVGVSIFAYTLVLTSIAGGPCSPLKEGTLSCLMNIALSQAVLNIASDLAVVALPIPTILALQLSAKQKIIISSILALGSGVVICSIARLPYVHKMFNDTDTTYTEAILGVWSIVEINLGIICGAAMRMKPLIMRWLPQLSLFSSTAKSKSNGKSAPGFLGTSSAALRTDPRKAQHTYQLHSIQKSSANPNSQDSDIHVYREHDVTTEHDGRSRGCSDTDSMDRINVPA</sequence>
<dbReference type="eggNOG" id="ENOG502SMUF">
    <property type="taxonomic scope" value="Eukaryota"/>
</dbReference>
<gene>
    <name evidence="9" type="ORF">MYCTH_53865</name>
</gene>
<feature type="region of interest" description="Disordered" evidence="6">
    <location>
        <begin position="336"/>
        <end position="362"/>
    </location>
</feature>
<feature type="transmembrane region" description="Helical" evidence="7">
    <location>
        <begin position="240"/>
        <end position="260"/>
    </location>
</feature>
<comment type="subcellular location">
    <subcellularLocation>
        <location evidence="1">Membrane</location>
        <topology evidence="1">Multi-pass membrane protein</topology>
    </subcellularLocation>
</comment>
<dbReference type="InterPro" id="IPR052337">
    <property type="entry name" value="SAT4-like"/>
</dbReference>
<dbReference type="EMBL" id="CP003005">
    <property type="protein sequence ID" value="AEO59461.1"/>
    <property type="molecule type" value="Genomic_DNA"/>
</dbReference>
<evidence type="ECO:0000256" key="2">
    <source>
        <dbReference type="ARBA" id="ARBA00022692"/>
    </source>
</evidence>
<feature type="compositionally biased region" description="Basic and acidic residues" evidence="6">
    <location>
        <begin position="336"/>
        <end position="356"/>
    </location>
</feature>
<evidence type="ECO:0000259" key="8">
    <source>
        <dbReference type="Pfam" id="PF20684"/>
    </source>
</evidence>
<reference evidence="9 10" key="1">
    <citation type="journal article" date="2011" name="Nat. Biotechnol.">
        <title>Comparative genomic analysis of the thermophilic biomass-degrading fungi Myceliophthora thermophila and Thielavia terrestris.</title>
        <authorList>
            <person name="Berka R.M."/>
            <person name="Grigoriev I.V."/>
            <person name="Otillar R."/>
            <person name="Salamov A."/>
            <person name="Grimwood J."/>
            <person name="Reid I."/>
            <person name="Ishmael N."/>
            <person name="John T."/>
            <person name="Darmond C."/>
            <person name="Moisan M.-C."/>
            <person name="Henrissat B."/>
            <person name="Coutinho P.M."/>
            <person name="Lombard V."/>
            <person name="Natvig D.O."/>
            <person name="Lindquist E."/>
            <person name="Schmutz J."/>
            <person name="Lucas S."/>
            <person name="Harris P."/>
            <person name="Powlowski J."/>
            <person name="Bellemare A."/>
            <person name="Taylor D."/>
            <person name="Butler G."/>
            <person name="de Vries R.P."/>
            <person name="Allijn I.E."/>
            <person name="van den Brink J."/>
            <person name="Ushinsky S."/>
            <person name="Storms R."/>
            <person name="Powell A.J."/>
            <person name="Paulsen I.T."/>
            <person name="Elbourne L.D.H."/>
            <person name="Baker S.E."/>
            <person name="Magnuson J."/>
            <person name="LaBoissiere S."/>
            <person name="Clutterbuck A.J."/>
            <person name="Martinez D."/>
            <person name="Wogulis M."/>
            <person name="de Leon A.L."/>
            <person name="Rey M.W."/>
            <person name="Tsang A."/>
        </authorList>
    </citation>
    <scope>NUCLEOTIDE SEQUENCE [LARGE SCALE GENOMIC DNA]</scope>
    <source>
        <strain evidence="10">ATCC 42464 / BCRC 31852 / DSM 1799</strain>
    </source>
</reference>
<dbReference type="KEGG" id="mtm:MYCTH_53865"/>
<keyword evidence="10" id="KW-1185">Reference proteome</keyword>
<feature type="domain" description="Rhodopsin" evidence="8">
    <location>
        <begin position="39"/>
        <end position="267"/>
    </location>
</feature>
<keyword evidence="2 7" id="KW-0812">Transmembrane</keyword>
<evidence type="ECO:0000256" key="7">
    <source>
        <dbReference type="SAM" id="Phobius"/>
    </source>
</evidence>
<dbReference type="InParanoid" id="G2QGV4"/>
<dbReference type="GO" id="GO:0016020">
    <property type="term" value="C:membrane"/>
    <property type="evidence" value="ECO:0007669"/>
    <property type="project" value="UniProtKB-SubCell"/>
</dbReference>
<dbReference type="Pfam" id="PF20684">
    <property type="entry name" value="Fung_rhodopsin"/>
    <property type="match status" value="1"/>
</dbReference>
<dbReference type="InterPro" id="IPR049326">
    <property type="entry name" value="Rhodopsin_dom_fungi"/>
</dbReference>
<proteinExistence type="inferred from homology"/>
<accession>G2QGV4</accession>
<dbReference type="VEuPathDB" id="FungiDB:MYCTH_53865"/>
<feature type="transmembrane region" description="Helical" evidence="7">
    <location>
        <begin position="171"/>
        <end position="196"/>
    </location>
</feature>
<organism evidence="9 10">
    <name type="scientific">Thermothelomyces thermophilus (strain ATCC 42464 / BCRC 31852 / DSM 1799)</name>
    <name type="common">Sporotrichum thermophile</name>
    <dbReference type="NCBI Taxonomy" id="573729"/>
    <lineage>
        <taxon>Eukaryota</taxon>
        <taxon>Fungi</taxon>
        <taxon>Dikarya</taxon>
        <taxon>Ascomycota</taxon>
        <taxon>Pezizomycotina</taxon>
        <taxon>Sordariomycetes</taxon>
        <taxon>Sordariomycetidae</taxon>
        <taxon>Sordariales</taxon>
        <taxon>Chaetomiaceae</taxon>
        <taxon>Thermothelomyces</taxon>
    </lineage>
</organism>
<dbReference type="PANTHER" id="PTHR33048:SF129">
    <property type="entry name" value="INTEGRAL MEMBRANE PROTEIN-RELATED"/>
    <property type="match status" value="1"/>
</dbReference>
<dbReference type="RefSeq" id="XP_003664706.1">
    <property type="nucleotide sequence ID" value="XM_003664658.1"/>
</dbReference>
<dbReference type="GeneID" id="11506312"/>
<feature type="transmembrane region" description="Helical" evidence="7">
    <location>
        <begin position="127"/>
        <end position="151"/>
    </location>
</feature>
<feature type="transmembrane region" description="Helical" evidence="7">
    <location>
        <begin position="54"/>
        <end position="77"/>
    </location>
</feature>
<feature type="transmembrane region" description="Helical" evidence="7">
    <location>
        <begin position="97"/>
        <end position="120"/>
    </location>
</feature>
<name>G2QGV4_THET4</name>
<evidence type="ECO:0000313" key="9">
    <source>
        <dbReference type="EMBL" id="AEO59461.1"/>
    </source>
</evidence>
<dbReference type="AlphaFoldDB" id="G2QGV4"/>
<dbReference type="OrthoDB" id="5401779at2759"/>
<evidence type="ECO:0000313" key="10">
    <source>
        <dbReference type="Proteomes" id="UP000007322"/>
    </source>
</evidence>
<comment type="similarity">
    <text evidence="5">Belongs to the SAT4 family.</text>
</comment>
<evidence type="ECO:0000256" key="5">
    <source>
        <dbReference type="ARBA" id="ARBA00038359"/>
    </source>
</evidence>
<feature type="transmembrane region" description="Helical" evidence="7">
    <location>
        <begin position="20"/>
        <end position="42"/>
    </location>
</feature>
<evidence type="ECO:0000256" key="4">
    <source>
        <dbReference type="ARBA" id="ARBA00023136"/>
    </source>
</evidence>
<evidence type="ECO:0000256" key="3">
    <source>
        <dbReference type="ARBA" id="ARBA00022989"/>
    </source>
</evidence>
<evidence type="ECO:0000256" key="1">
    <source>
        <dbReference type="ARBA" id="ARBA00004141"/>
    </source>
</evidence>
<protein>
    <recommendedName>
        <fullName evidence="8">Rhodopsin domain-containing protein</fullName>
    </recommendedName>
</protein>
<dbReference type="HOGENOM" id="CLU_028200_12_1_1"/>